<proteinExistence type="predicted"/>
<comment type="caution">
    <text evidence="1">The sequence shown here is derived from an EMBL/GenBank/DDBJ whole genome shotgun (WGS) entry which is preliminary data.</text>
</comment>
<accession>A0ABN2U1U8</accession>
<evidence type="ECO:0000313" key="2">
    <source>
        <dbReference type="Proteomes" id="UP001501461"/>
    </source>
</evidence>
<reference evidence="1 2" key="1">
    <citation type="journal article" date="2019" name="Int. J. Syst. Evol. Microbiol.">
        <title>The Global Catalogue of Microorganisms (GCM) 10K type strain sequencing project: providing services to taxonomists for standard genome sequencing and annotation.</title>
        <authorList>
            <consortium name="The Broad Institute Genomics Platform"/>
            <consortium name="The Broad Institute Genome Sequencing Center for Infectious Disease"/>
            <person name="Wu L."/>
            <person name="Ma J."/>
        </authorList>
    </citation>
    <scope>NUCLEOTIDE SEQUENCE [LARGE SCALE GENOMIC DNA]</scope>
    <source>
        <strain evidence="1 2">JCM 13595</strain>
    </source>
</reference>
<protein>
    <submittedName>
        <fullName evidence="1">Uncharacterized protein</fullName>
    </submittedName>
</protein>
<name>A0ABN2U1U8_9MICC</name>
<organism evidence="1 2">
    <name type="scientific">Yaniella flava</name>
    <dbReference type="NCBI Taxonomy" id="287930"/>
    <lineage>
        <taxon>Bacteria</taxon>
        <taxon>Bacillati</taxon>
        <taxon>Actinomycetota</taxon>
        <taxon>Actinomycetes</taxon>
        <taxon>Micrococcales</taxon>
        <taxon>Micrococcaceae</taxon>
        <taxon>Yaniella</taxon>
    </lineage>
</organism>
<gene>
    <name evidence="1" type="ORF">GCM10009720_01900</name>
</gene>
<dbReference type="EMBL" id="BAAAMN010000005">
    <property type="protein sequence ID" value="GAA2025864.1"/>
    <property type="molecule type" value="Genomic_DNA"/>
</dbReference>
<sequence>MGDMVPPTVTHALFARFKECQTWNPTVKKTPIVVAFFGRWSVGAVEELCVVLAGQLTDR</sequence>
<keyword evidence="2" id="KW-1185">Reference proteome</keyword>
<evidence type="ECO:0000313" key="1">
    <source>
        <dbReference type="EMBL" id="GAA2025864.1"/>
    </source>
</evidence>
<dbReference type="Proteomes" id="UP001501461">
    <property type="component" value="Unassembled WGS sequence"/>
</dbReference>